<dbReference type="EMBL" id="SMOL01000231">
    <property type="protein sequence ID" value="KAB2623056.1"/>
    <property type="molecule type" value="Genomic_DNA"/>
</dbReference>
<evidence type="ECO:0000313" key="2">
    <source>
        <dbReference type="EMBL" id="KAB2623056.1"/>
    </source>
</evidence>
<proteinExistence type="predicted"/>
<dbReference type="PANTHER" id="PTHR35167">
    <property type="entry name" value="OS05G0216466 PROTEIN"/>
    <property type="match status" value="1"/>
</dbReference>
<organism evidence="2 3">
    <name type="scientific">Pyrus ussuriensis x Pyrus communis</name>
    <dbReference type="NCBI Taxonomy" id="2448454"/>
    <lineage>
        <taxon>Eukaryota</taxon>
        <taxon>Viridiplantae</taxon>
        <taxon>Streptophyta</taxon>
        <taxon>Embryophyta</taxon>
        <taxon>Tracheophyta</taxon>
        <taxon>Spermatophyta</taxon>
        <taxon>Magnoliopsida</taxon>
        <taxon>eudicotyledons</taxon>
        <taxon>Gunneridae</taxon>
        <taxon>Pentapetalae</taxon>
        <taxon>rosids</taxon>
        <taxon>fabids</taxon>
        <taxon>Rosales</taxon>
        <taxon>Rosaceae</taxon>
        <taxon>Amygdaloideae</taxon>
        <taxon>Maleae</taxon>
        <taxon>Pyrus</taxon>
    </lineage>
</organism>
<accession>A0A5N5H535</accession>
<sequence length="324" mass="35758">MPPSSAAVRMTSWGFSLGGEQGLHAGFASEVETVASARLLNPRIWSLQDNGRADEAAVAGYEYRHQFVRAEGRRSGEEDLCLVTVLRRCEAQRQESNGVQTLGIELLHEHTGINYMHFNTGLPLLPSRASSVICATSLSRKGTKSFKAFAYNKATPLAKLYQHIYMAKKSAPEENGSMKRKKNIVKEEEYLIGNGSGYFSELEKDAAEQLIQLSGSLSTSDNNVTGGKEESDAKSGLAAARGGDCDGDRDRDGQVCSSKYRTIFGDDEVEQEEEEDDGELDISLGSRRKTKRCRSMAELYKLTNPLNLINVVNNRKRSRVHVPK</sequence>
<keyword evidence="3" id="KW-1185">Reference proteome</keyword>
<dbReference type="PANTHER" id="PTHR35167:SF3">
    <property type="entry name" value="OS05G0216466 PROTEIN"/>
    <property type="match status" value="1"/>
</dbReference>
<gene>
    <name evidence="2" type="ORF">D8674_025238</name>
</gene>
<comment type="caution">
    <text evidence="2">The sequence shown here is derived from an EMBL/GenBank/DDBJ whole genome shotgun (WGS) entry which is preliminary data.</text>
</comment>
<evidence type="ECO:0000313" key="3">
    <source>
        <dbReference type="Proteomes" id="UP000327157"/>
    </source>
</evidence>
<dbReference type="OrthoDB" id="1163392at2759"/>
<dbReference type="AlphaFoldDB" id="A0A5N5H535"/>
<name>A0A5N5H535_9ROSA</name>
<dbReference type="Proteomes" id="UP000327157">
    <property type="component" value="Chromosome 4"/>
</dbReference>
<reference evidence="2 3" key="3">
    <citation type="submission" date="2019-11" db="EMBL/GenBank/DDBJ databases">
        <title>A de novo genome assembly of a pear dwarfing rootstock.</title>
        <authorList>
            <person name="Wang F."/>
            <person name="Wang J."/>
            <person name="Li S."/>
            <person name="Zhang Y."/>
            <person name="Fang M."/>
            <person name="Ma L."/>
            <person name="Zhao Y."/>
            <person name="Jiang S."/>
        </authorList>
    </citation>
    <scope>NUCLEOTIDE SEQUENCE [LARGE SCALE GENOMIC DNA]</scope>
    <source>
        <strain evidence="2">S2</strain>
        <tissue evidence="2">Leaf</tissue>
    </source>
</reference>
<protein>
    <submittedName>
        <fullName evidence="2">Protein ROOT PRIMORDIUM DEFECTIVE 1</fullName>
    </submittedName>
</protein>
<evidence type="ECO:0000256" key="1">
    <source>
        <dbReference type="SAM" id="MobiDB-lite"/>
    </source>
</evidence>
<reference evidence="2 3" key="1">
    <citation type="submission" date="2019-09" db="EMBL/GenBank/DDBJ databases">
        <authorList>
            <person name="Ou C."/>
        </authorList>
    </citation>
    <scope>NUCLEOTIDE SEQUENCE [LARGE SCALE GENOMIC DNA]</scope>
    <source>
        <strain evidence="2">S2</strain>
        <tissue evidence="2">Leaf</tissue>
    </source>
</reference>
<feature type="compositionally biased region" description="Basic and acidic residues" evidence="1">
    <location>
        <begin position="243"/>
        <end position="252"/>
    </location>
</feature>
<reference evidence="3" key="2">
    <citation type="submission" date="2019-10" db="EMBL/GenBank/DDBJ databases">
        <title>A de novo genome assembly of a pear dwarfing rootstock.</title>
        <authorList>
            <person name="Wang F."/>
            <person name="Wang J."/>
            <person name="Li S."/>
            <person name="Zhang Y."/>
            <person name="Fang M."/>
            <person name="Ma L."/>
            <person name="Zhao Y."/>
            <person name="Jiang S."/>
        </authorList>
    </citation>
    <scope>NUCLEOTIDE SEQUENCE [LARGE SCALE GENOMIC DNA]</scope>
</reference>
<feature type="region of interest" description="Disordered" evidence="1">
    <location>
        <begin position="217"/>
        <end position="252"/>
    </location>
</feature>